<reference evidence="16 17" key="2">
    <citation type="submission" date="2018-11" db="EMBL/GenBank/DDBJ databases">
        <authorList>
            <consortium name="Pathogen Informatics"/>
        </authorList>
    </citation>
    <scope>NUCLEOTIDE SEQUENCE [LARGE SCALE GENOMIC DNA]</scope>
</reference>
<evidence type="ECO:0000256" key="3">
    <source>
        <dbReference type="ARBA" id="ARBA00022516"/>
    </source>
</evidence>
<dbReference type="Pfam" id="PF00107">
    <property type="entry name" value="ADH_zinc_N"/>
    <property type="match status" value="1"/>
</dbReference>
<evidence type="ECO:0000256" key="5">
    <source>
        <dbReference type="ARBA" id="ARBA00022857"/>
    </source>
</evidence>
<dbReference type="Pfam" id="PF08240">
    <property type="entry name" value="ADH_N"/>
    <property type="match status" value="1"/>
</dbReference>
<dbReference type="CDD" id="cd08290">
    <property type="entry name" value="ETR"/>
    <property type="match status" value="1"/>
</dbReference>
<reference evidence="18" key="1">
    <citation type="submission" date="2016-06" db="UniProtKB">
        <authorList>
            <consortium name="WormBaseParasite"/>
        </authorList>
    </citation>
    <scope>IDENTIFICATION</scope>
</reference>
<evidence type="ECO:0000256" key="1">
    <source>
        <dbReference type="ARBA" id="ARBA00004173"/>
    </source>
</evidence>
<keyword evidence="6" id="KW-0809">Transit peptide</keyword>
<keyword evidence="10" id="KW-0275">Fatty acid biosynthesis</keyword>
<dbReference type="FunFam" id="3.90.180.10:FF:000010">
    <property type="entry name" value="Enoyl-[acyl-carrier-protein] reductase, mitochondrial"/>
    <property type="match status" value="1"/>
</dbReference>
<keyword evidence="5" id="KW-0521">NADP</keyword>
<keyword evidence="17" id="KW-1185">Reference proteome</keyword>
<dbReference type="Gene3D" id="3.90.180.10">
    <property type="entry name" value="Medium-chain alcohol dehydrogenases, catalytic domain"/>
    <property type="match status" value="1"/>
</dbReference>
<feature type="domain" description="Enoyl reductase (ER)" evidence="15">
    <location>
        <begin position="35"/>
        <end position="354"/>
    </location>
</feature>
<dbReference type="InterPro" id="IPR036291">
    <property type="entry name" value="NAD(P)-bd_dom_sf"/>
</dbReference>
<sequence length="360" mass="40446">MILFRMLRPCQGRRFLVAFCRKMHAERLQYAAYGEPLEVLTVASSPLPPPGPTEVRVKMLAAPINPADINQVQGVYPIKPALPAVGGNEGVGRIDEVGSKVSDLNVGDWVVPMQSGYGTWRSGVIWDRSQVMKIPNDLPLITAATLAINPPTAYRMLNDFVKLHKGDVVIQNGANSVVGQMVIQLCRKYGLVSINVIRDRPNLVEVENHLRKLGADHVFTDEQLRSKEGREAMKTIPKPKLALNCVSGKSTLYLSQWLAVQGVMVTYGGMSKQPLQVSTGSFIFQDISMYGFWMSHWNLDPKHADERTRMLQDLCQMFRNQELQPPLCELVPFKDYKLALEKSTKGKVDRKQVLVFEWEL</sequence>
<dbReference type="SUPFAM" id="SSF50129">
    <property type="entry name" value="GroES-like"/>
    <property type="match status" value="1"/>
</dbReference>
<proteinExistence type="inferred from homology"/>
<dbReference type="GO" id="GO:0005739">
    <property type="term" value="C:mitochondrion"/>
    <property type="evidence" value="ECO:0007669"/>
    <property type="project" value="UniProtKB-SubCell"/>
</dbReference>
<dbReference type="FunFam" id="3.40.50.720:FF:000112">
    <property type="entry name" value="Enoyl-[acyl-carrier-protein] reductase 1, mitochondrial"/>
    <property type="match status" value="1"/>
</dbReference>
<evidence type="ECO:0000256" key="11">
    <source>
        <dbReference type="ARBA" id="ARBA00038963"/>
    </source>
</evidence>
<keyword evidence="4" id="KW-0276">Fatty acid metabolism</keyword>
<evidence type="ECO:0000313" key="17">
    <source>
        <dbReference type="Proteomes" id="UP000270296"/>
    </source>
</evidence>
<dbReference type="OrthoDB" id="7482721at2759"/>
<comment type="similarity">
    <text evidence="2">Belongs to the zinc-containing alcohol dehydrogenase family. Quinone oxidoreductase subfamily.</text>
</comment>
<evidence type="ECO:0000256" key="2">
    <source>
        <dbReference type="ARBA" id="ARBA00010371"/>
    </source>
</evidence>
<evidence type="ECO:0000313" key="16">
    <source>
        <dbReference type="EMBL" id="VDP02825.1"/>
    </source>
</evidence>
<protein>
    <recommendedName>
        <fullName evidence="12">Enoyl-[acyl-carrier-protein] reductase, mitochondrial</fullName>
        <ecNumber evidence="11">1.3.1.104</ecNumber>
    </recommendedName>
    <alternativeName>
        <fullName evidence="13">2-enoyl thioester reductase</fullName>
    </alternativeName>
</protein>
<keyword evidence="3" id="KW-0444">Lipid biosynthesis</keyword>
<dbReference type="PANTHER" id="PTHR43981">
    <property type="entry name" value="ENOYL-[ACYL-CARRIER-PROTEIN] REDUCTASE, MITOCHONDRIAL"/>
    <property type="match status" value="1"/>
</dbReference>
<dbReference type="Proteomes" id="UP000270296">
    <property type="component" value="Unassembled WGS sequence"/>
</dbReference>
<evidence type="ECO:0000256" key="7">
    <source>
        <dbReference type="ARBA" id="ARBA00023002"/>
    </source>
</evidence>
<dbReference type="InterPro" id="IPR051034">
    <property type="entry name" value="Mito_Enoyl-ACP_Reductase"/>
</dbReference>
<keyword evidence="7" id="KW-0560">Oxidoreductase</keyword>
<dbReference type="InterPro" id="IPR013154">
    <property type="entry name" value="ADH-like_N"/>
</dbReference>
<dbReference type="InterPro" id="IPR011032">
    <property type="entry name" value="GroES-like_sf"/>
</dbReference>
<dbReference type="EC" id="1.3.1.104" evidence="11"/>
<dbReference type="GO" id="GO:0141148">
    <property type="term" value="F:enoyl-[acyl-carrier-protein] reductase (NADPH) activity"/>
    <property type="evidence" value="ECO:0007669"/>
    <property type="project" value="UniProtKB-EC"/>
</dbReference>
<keyword evidence="8" id="KW-0443">Lipid metabolism</keyword>
<organism evidence="18">
    <name type="scientific">Soboliphyme baturini</name>
    <dbReference type="NCBI Taxonomy" id="241478"/>
    <lineage>
        <taxon>Eukaryota</taxon>
        <taxon>Metazoa</taxon>
        <taxon>Ecdysozoa</taxon>
        <taxon>Nematoda</taxon>
        <taxon>Enoplea</taxon>
        <taxon>Dorylaimia</taxon>
        <taxon>Dioctophymatida</taxon>
        <taxon>Dioctophymatoidea</taxon>
        <taxon>Soboliphymatidae</taxon>
        <taxon>Soboliphyme</taxon>
    </lineage>
</organism>
<evidence type="ECO:0000256" key="4">
    <source>
        <dbReference type="ARBA" id="ARBA00022832"/>
    </source>
</evidence>
<accession>A0A183IJY9</accession>
<evidence type="ECO:0000259" key="15">
    <source>
        <dbReference type="SMART" id="SM00829"/>
    </source>
</evidence>
<keyword evidence="9" id="KW-0496">Mitochondrion</keyword>
<dbReference type="InterPro" id="IPR020843">
    <property type="entry name" value="ER"/>
</dbReference>
<comment type="catalytic activity">
    <reaction evidence="14">
        <text>a 2,3-saturated acyl-[ACP] + NADP(+) = a (2E)-enoyl-[ACP] + NADPH + H(+)</text>
        <dbReference type="Rhea" id="RHEA:22564"/>
        <dbReference type="Rhea" id="RHEA-COMP:9925"/>
        <dbReference type="Rhea" id="RHEA-COMP:9926"/>
        <dbReference type="ChEBI" id="CHEBI:15378"/>
        <dbReference type="ChEBI" id="CHEBI:57783"/>
        <dbReference type="ChEBI" id="CHEBI:58349"/>
        <dbReference type="ChEBI" id="CHEBI:78784"/>
        <dbReference type="ChEBI" id="CHEBI:78785"/>
        <dbReference type="EC" id="1.3.1.104"/>
    </reaction>
</comment>
<evidence type="ECO:0000256" key="14">
    <source>
        <dbReference type="ARBA" id="ARBA00048843"/>
    </source>
</evidence>
<comment type="subcellular location">
    <subcellularLocation>
        <location evidence="1">Mitochondrion</location>
    </subcellularLocation>
</comment>
<evidence type="ECO:0000256" key="13">
    <source>
        <dbReference type="ARBA" id="ARBA00042123"/>
    </source>
</evidence>
<evidence type="ECO:0000256" key="10">
    <source>
        <dbReference type="ARBA" id="ARBA00023160"/>
    </source>
</evidence>
<dbReference type="PANTHER" id="PTHR43981:SF2">
    <property type="entry name" value="ENOYL-[ACYL-CARRIER-PROTEIN] REDUCTASE, MITOCHONDRIAL"/>
    <property type="match status" value="1"/>
</dbReference>
<dbReference type="Gene3D" id="3.40.50.720">
    <property type="entry name" value="NAD(P)-binding Rossmann-like Domain"/>
    <property type="match status" value="1"/>
</dbReference>
<dbReference type="AlphaFoldDB" id="A0A183IJY9"/>
<evidence type="ECO:0000256" key="6">
    <source>
        <dbReference type="ARBA" id="ARBA00022946"/>
    </source>
</evidence>
<evidence type="ECO:0000256" key="8">
    <source>
        <dbReference type="ARBA" id="ARBA00023098"/>
    </source>
</evidence>
<gene>
    <name evidence="16" type="ORF">SBAD_LOCUS3935</name>
</gene>
<dbReference type="SUPFAM" id="SSF51735">
    <property type="entry name" value="NAD(P)-binding Rossmann-fold domains"/>
    <property type="match status" value="1"/>
</dbReference>
<evidence type="ECO:0000256" key="12">
    <source>
        <dbReference type="ARBA" id="ARBA00041058"/>
    </source>
</evidence>
<dbReference type="GO" id="GO:0006633">
    <property type="term" value="P:fatty acid biosynthetic process"/>
    <property type="evidence" value="ECO:0007669"/>
    <property type="project" value="UniProtKB-KW"/>
</dbReference>
<evidence type="ECO:0000256" key="9">
    <source>
        <dbReference type="ARBA" id="ARBA00023128"/>
    </source>
</evidence>
<dbReference type="InterPro" id="IPR013149">
    <property type="entry name" value="ADH-like_C"/>
</dbReference>
<dbReference type="EMBL" id="UZAM01008029">
    <property type="protein sequence ID" value="VDP02825.1"/>
    <property type="molecule type" value="Genomic_DNA"/>
</dbReference>
<dbReference type="WBParaSite" id="SBAD_0000411101-mRNA-1">
    <property type="protein sequence ID" value="SBAD_0000411101-mRNA-1"/>
    <property type="gene ID" value="SBAD_0000411101"/>
</dbReference>
<evidence type="ECO:0000313" key="18">
    <source>
        <dbReference type="WBParaSite" id="SBAD_0000411101-mRNA-1"/>
    </source>
</evidence>
<name>A0A183IJY9_9BILA</name>
<dbReference type="SMART" id="SM00829">
    <property type="entry name" value="PKS_ER"/>
    <property type="match status" value="1"/>
</dbReference>